<evidence type="ECO:0000313" key="2">
    <source>
        <dbReference type="Proteomes" id="UP001152622"/>
    </source>
</evidence>
<name>A0A9Q1EXG3_SYNKA</name>
<dbReference type="AlphaFoldDB" id="A0A9Q1EXG3"/>
<reference evidence="1" key="1">
    <citation type="journal article" date="2023" name="Science">
        <title>Genome structures resolve the early diversification of teleost fishes.</title>
        <authorList>
            <person name="Parey E."/>
            <person name="Louis A."/>
            <person name="Montfort J."/>
            <person name="Bouchez O."/>
            <person name="Roques C."/>
            <person name="Iampietro C."/>
            <person name="Lluch J."/>
            <person name="Castinel A."/>
            <person name="Donnadieu C."/>
            <person name="Desvignes T."/>
            <person name="Floi Bucao C."/>
            <person name="Jouanno E."/>
            <person name="Wen M."/>
            <person name="Mejri S."/>
            <person name="Dirks R."/>
            <person name="Jansen H."/>
            <person name="Henkel C."/>
            <person name="Chen W.J."/>
            <person name="Zahm M."/>
            <person name="Cabau C."/>
            <person name="Klopp C."/>
            <person name="Thompson A.W."/>
            <person name="Robinson-Rechavi M."/>
            <person name="Braasch I."/>
            <person name="Lecointre G."/>
            <person name="Bobe J."/>
            <person name="Postlethwait J.H."/>
            <person name="Berthelot C."/>
            <person name="Roest Crollius H."/>
            <person name="Guiguen Y."/>
        </authorList>
    </citation>
    <scope>NUCLEOTIDE SEQUENCE</scope>
    <source>
        <strain evidence="1">WJC10195</strain>
    </source>
</reference>
<dbReference type="OrthoDB" id="10051210at2759"/>
<dbReference type="InterPro" id="IPR008042">
    <property type="entry name" value="Retrotrans_Pao"/>
</dbReference>
<comment type="caution">
    <text evidence="1">The sequence shown here is derived from an EMBL/GenBank/DDBJ whole genome shotgun (WGS) entry which is preliminary data.</text>
</comment>
<dbReference type="Pfam" id="PF05380">
    <property type="entry name" value="Peptidase_A17"/>
    <property type="match status" value="1"/>
</dbReference>
<organism evidence="1 2">
    <name type="scientific">Synaphobranchus kaupii</name>
    <name type="common">Kaup's arrowtooth eel</name>
    <dbReference type="NCBI Taxonomy" id="118154"/>
    <lineage>
        <taxon>Eukaryota</taxon>
        <taxon>Metazoa</taxon>
        <taxon>Chordata</taxon>
        <taxon>Craniata</taxon>
        <taxon>Vertebrata</taxon>
        <taxon>Euteleostomi</taxon>
        <taxon>Actinopterygii</taxon>
        <taxon>Neopterygii</taxon>
        <taxon>Teleostei</taxon>
        <taxon>Anguilliformes</taxon>
        <taxon>Synaphobranchidae</taxon>
        <taxon>Synaphobranchus</taxon>
    </lineage>
</organism>
<sequence length="357" mass="40783">MPNNRCVAEQRAASLKKKLRKNEVFLEDYKAFMENILDKGYAIEVPQEQLEHDDNRVWYVPHHGVYHPKKKKMCVVFDCTVSFQDVSLNGQLLQGPDLTNMLIAVLVRFREDSIVIMADIESMEHIASELKDLDLTQDTLPTERALGVQWCTEEDTFAYSIKLQDKSMTRRGILSVVNSIYDPLGFLAPVVLLARLLSRDLCKEKQGWYKESSGRQADQWCKWLEDLIHLSDFSINRCVKPMGFGHKVEARLHNFSDASENAYGTASCLVLVNEQGRTHCSFVMRKSRVAPLKQVTIPRLELTAAVVAVKVYKMLQDEMQVPLQQSIFWTDSMTVLRYVNSETAPFKTFVANGIALI</sequence>
<protein>
    <submittedName>
        <fullName evidence="1">Uncharacterized protein</fullName>
    </submittedName>
</protein>
<evidence type="ECO:0000313" key="1">
    <source>
        <dbReference type="EMBL" id="KAJ8346865.1"/>
    </source>
</evidence>
<accession>A0A9Q1EXG3</accession>
<dbReference type="PANTHER" id="PTHR47331">
    <property type="entry name" value="PHD-TYPE DOMAIN-CONTAINING PROTEIN"/>
    <property type="match status" value="1"/>
</dbReference>
<dbReference type="Proteomes" id="UP001152622">
    <property type="component" value="Chromosome 11"/>
</dbReference>
<gene>
    <name evidence="1" type="ORF">SKAU_G00282660</name>
</gene>
<dbReference type="EMBL" id="JAINUF010000011">
    <property type="protein sequence ID" value="KAJ8346865.1"/>
    <property type="molecule type" value="Genomic_DNA"/>
</dbReference>
<dbReference type="PANTHER" id="PTHR47331:SF3">
    <property type="match status" value="1"/>
</dbReference>
<proteinExistence type="predicted"/>
<keyword evidence="2" id="KW-1185">Reference proteome</keyword>